<protein>
    <submittedName>
        <fullName evidence="2">Uncharacterized protein</fullName>
    </submittedName>
</protein>
<dbReference type="Proteomes" id="UP000546536">
    <property type="component" value="Unassembled WGS sequence"/>
</dbReference>
<accession>A0A4R0EQL0</accession>
<reference evidence="2 3" key="1">
    <citation type="submission" date="2019-02" db="EMBL/GenBank/DDBJ databases">
        <title>High diversity of culturable Acinetobacter species in natural soil and water ecosystems.</title>
        <authorList>
            <person name="Radolfova-Krizova L."/>
            <person name="Nemec A."/>
        </authorList>
    </citation>
    <scope>NUCLEOTIDE SEQUENCE [LARGE SCALE GENOMIC DNA]</scope>
    <source>
        <strain evidence="2 3">ANC 4281</strain>
    </source>
</reference>
<proteinExistence type="predicted"/>
<gene>
    <name evidence="2" type="ORF">E0H85_02995</name>
    <name evidence="1" type="ORF">HLH13_04880</name>
</gene>
<evidence type="ECO:0000313" key="2">
    <source>
        <dbReference type="EMBL" id="TCB61521.1"/>
    </source>
</evidence>
<sequence>MDILNQISTQIAALDSGEKWSVSAQDLWISHADFHSVSIYISREAEKGLFSVSTPVALNSWVASTSVTITKH</sequence>
<comment type="caution">
    <text evidence="2">The sequence shown here is derived from an EMBL/GenBank/DDBJ whole genome shotgun (WGS) entry which is preliminary data.</text>
</comment>
<dbReference type="Proteomes" id="UP000291380">
    <property type="component" value="Unassembled WGS sequence"/>
</dbReference>
<dbReference type="OrthoDB" id="6712057at2"/>
<reference evidence="1 4" key="2">
    <citation type="submission" date="2020-04" db="EMBL/GenBank/DDBJ databases">
        <title>Acinetobacter Taxon 24.</title>
        <authorList>
            <person name="Nemec A."/>
            <person name="Radolfova-Krizova L."/>
            <person name="Higgins P.G."/>
            <person name="Spanelova P."/>
        </authorList>
    </citation>
    <scope>NUCLEOTIDE SEQUENCE [LARGE SCALE GENOMIC DNA]</scope>
    <source>
        <strain evidence="1 4">ANC 4279</strain>
    </source>
</reference>
<keyword evidence="4" id="KW-1185">Reference proteome</keyword>
<evidence type="ECO:0000313" key="1">
    <source>
        <dbReference type="EMBL" id="NNH87059.1"/>
    </source>
</evidence>
<dbReference type="EMBL" id="JABERG010000004">
    <property type="protein sequence ID" value="NNH87059.1"/>
    <property type="molecule type" value="Genomic_DNA"/>
</dbReference>
<accession>A0A7Y2RY93</accession>
<evidence type="ECO:0000313" key="3">
    <source>
        <dbReference type="Proteomes" id="UP000291380"/>
    </source>
</evidence>
<accession>A0A7Y2LDX5</accession>
<evidence type="ECO:0000313" key="4">
    <source>
        <dbReference type="Proteomes" id="UP000546536"/>
    </source>
</evidence>
<organism evidence="2 3">
    <name type="scientific">Acinetobacter terrae</name>
    <dbReference type="NCBI Taxonomy" id="2731247"/>
    <lineage>
        <taxon>Bacteria</taxon>
        <taxon>Pseudomonadati</taxon>
        <taxon>Pseudomonadota</taxon>
        <taxon>Gammaproteobacteria</taxon>
        <taxon>Moraxellales</taxon>
        <taxon>Moraxellaceae</taxon>
        <taxon>Acinetobacter</taxon>
        <taxon>Acinetobacter Taxon 24</taxon>
    </lineage>
</organism>
<name>A0A4R0EQL0_9GAMM</name>
<dbReference type="RefSeq" id="WP_131267975.1">
    <property type="nucleotide sequence ID" value="NZ_JABERG010000004.1"/>
</dbReference>
<dbReference type="EMBL" id="SJOA01000002">
    <property type="protein sequence ID" value="TCB61521.1"/>
    <property type="molecule type" value="Genomic_DNA"/>
</dbReference>
<dbReference type="AlphaFoldDB" id="A0A4R0EQL0"/>